<evidence type="ECO:0000313" key="2">
    <source>
        <dbReference type="Proteomes" id="UP000009049"/>
    </source>
</evidence>
<evidence type="ECO:0000313" key="1">
    <source>
        <dbReference type="EMBL" id="EAR14254.1"/>
    </source>
</evidence>
<keyword evidence="2" id="KW-1185">Reference proteome</keyword>
<dbReference type="KEGG" id="rbi:RB2501_02480"/>
<dbReference type="PROSITE" id="PS51257">
    <property type="entry name" value="PROKAR_LIPOPROTEIN"/>
    <property type="match status" value="1"/>
</dbReference>
<protein>
    <recommendedName>
        <fullName evidence="3">Lipoprotein</fullName>
    </recommendedName>
</protein>
<dbReference type="EMBL" id="CP001712">
    <property type="protein sequence ID" value="EAR14254.1"/>
    <property type="molecule type" value="Genomic_DNA"/>
</dbReference>
<organism evidence="1 2">
    <name type="scientific">Robiginitalea biformata (strain ATCC BAA-864 / DSM 15991 / KCTC 12146 / HTCC2501)</name>
    <dbReference type="NCBI Taxonomy" id="313596"/>
    <lineage>
        <taxon>Bacteria</taxon>
        <taxon>Pseudomonadati</taxon>
        <taxon>Bacteroidota</taxon>
        <taxon>Flavobacteriia</taxon>
        <taxon>Flavobacteriales</taxon>
        <taxon>Flavobacteriaceae</taxon>
        <taxon>Robiginitalea</taxon>
    </lineage>
</organism>
<evidence type="ECO:0008006" key="3">
    <source>
        <dbReference type="Google" id="ProtNLM"/>
    </source>
</evidence>
<dbReference type="AlphaFoldDB" id="A4CPD3"/>
<proteinExistence type="predicted"/>
<dbReference type="RefSeq" id="WP_015755690.1">
    <property type="nucleotide sequence ID" value="NC_013222.1"/>
</dbReference>
<dbReference type="Proteomes" id="UP000009049">
    <property type="component" value="Chromosome"/>
</dbReference>
<gene>
    <name evidence="1" type="ordered locus">RB2501_02480</name>
</gene>
<dbReference type="eggNOG" id="ENOG502ZBPA">
    <property type="taxonomic scope" value="Bacteria"/>
</dbReference>
<dbReference type="HOGENOM" id="CLU_1233882_0_0_10"/>
<accession>A4CPD3</accession>
<reference evidence="1 2" key="1">
    <citation type="journal article" date="2009" name="J. Bacteriol.">
        <title>Complete genome sequence of Robiginitalea biformata HTCC2501.</title>
        <authorList>
            <person name="Oh H.M."/>
            <person name="Giovannoni S.J."/>
            <person name="Lee K."/>
            <person name="Ferriera S."/>
            <person name="Johnson J."/>
            <person name="Cho J.C."/>
        </authorList>
    </citation>
    <scope>NUCLEOTIDE SEQUENCE [LARGE SCALE GENOMIC DNA]</scope>
    <source>
        <strain evidence="2">ATCC BAA-864 / HTCC2501 / KCTC 12146</strain>
    </source>
</reference>
<dbReference type="STRING" id="313596.RB2501_02480"/>
<dbReference type="OrthoDB" id="892266at2"/>
<name>A4CPD3_ROBBH</name>
<sequence>MYLRVLIFCCLLLAGACKEAPEKQNDASPEAALNPMDDLDRLAAAHGFANWKDVSEIRFTFNVDRDTSHFERRWIWNPAENRVTRIMGSDTLTFLRSEVDSTLMQADGGFINDKYWMLAPYQWVWDRESFEWEIDPAAPAPISGDTMPKLTIVYGNEGGYTPGDAYDFYIGQDSLVAEWVFRRGNQPEPNLAATWEEYQDHNGLKIATMHQNPQGFKLYFTDIEVE</sequence>